<feature type="compositionally biased region" description="Polar residues" evidence="6">
    <location>
        <begin position="962"/>
        <end position="973"/>
    </location>
</feature>
<feature type="compositionally biased region" description="Basic and acidic residues" evidence="6">
    <location>
        <begin position="153"/>
        <end position="162"/>
    </location>
</feature>
<organism evidence="8 9">
    <name type="scientific">Lepraria finkii</name>
    <dbReference type="NCBI Taxonomy" id="1340010"/>
    <lineage>
        <taxon>Eukaryota</taxon>
        <taxon>Fungi</taxon>
        <taxon>Dikarya</taxon>
        <taxon>Ascomycota</taxon>
        <taxon>Pezizomycotina</taxon>
        <taxon>Lecanoromycetes</taxon>
        <taxon>OSLEUM clade</taxon>
        <taxon>Lecanoromycetidae</taxon>
        <taxon>Lecanorales</taxon>
        <taxon>Lecanorineae</taxon>
        <taxon>Stereocaulaceae</taxon>
        <taxon>Lepraria</taxon>
    </lineage>
</organism>
<dbReference type="PROSITE" id="PS50011">
    <property type="entry name" value="PROTEIN_KINASE_DOM"/>
    <property type="match status" value="1"/>
</dbReference>
<feature type="region of interest" description="Disordered" evidence="6">
    <location>
        <begin position="1"/>
        <end position="24"/>
    </location>
</feature>
<evidence type="ECO:0000313" key="8">
    <source>
        <dbReference type="EMBL" id="KAL2055282.1"/>
    </source>
</evidence>
<feature type="compositionally biased region" description="Low complexity" evidence="6">
    <location>
        <begin position="54"/>
        <end position="68"/>
    </location>
</feature>
<evidence type="ECO:0000256" key="4">
    <source>
        <dbReference type="ARBA" id="ARBA00022840"/>
    </source>
</evidence>
<feature type="region of interest" description="Disordered" evidence="6">
    <location>
        <begin position="278"/>
        <end position="437"/>
    </location>
</feature>
<keyword evidence="2" id="KW-0547">Nucleotide-binding</keyword>
<feature type="compositionally biased region" description="Low complexity" evidence="6">
    <location>
        <begin position="427"/>
        <end position="436"/>
    </location>
</feature>
<dbReference type="PROSITE" id="PS00108">
    <property type="entry name" value="PROTEIN_KINASE_ST"/>
    <property type="match status" value="1"/>
</dbReference>
<feature type="region of interest" description="Disordered" evidence="6">
    <location>
        <begin position="470"/>
        <end position="692"/>
    </location>
</feature>
<feature type="compositionally biased region" description="Polar residues" evidence="6">
    <location>
        <begin position="669"/>
        <end position="679"/>
    </location>
</feature>
<feature type="domain" description="Protein kinase" evidence="7">
    <location>
        <begin position="722"/>
        <end position="1072"/>
    </location>
</feature>
<feature type="region of interest" description="Disordered" evidence="6">
    <location>
        <begin position="36"/>
        <end position="229"/>
    </location>
</feature>
<sequence length="1103" mass="120128">MVGTYSPHGDAGGTLHFPSPTQLHHVDPASAFRQLRRSLSRSPSRGPTFRLVTSKSTSPSPRSPLSPSREPPPHRSLSANILTPTHASSPLPLTAPHTTGARKLRPAARKLSPMRNPPRSTSNQRSPRKRTLSELRDHGNATPRSSAGSSDDQENRIDRSESPVEDPMPDIIIKTTAPLAESSPFAPPRATAKFEKGHSWSTKSSPLKRSDGIMNLDQANLGSPSRKRRSLHGGVFSADFNIFDLEAAFDGPYESSSGTSAMEWDTSGSLDHFSALPKRTSSLRRTTLQQRQEKPSFARSKPNPDLALDFATPGHAQPKSRFRMSLDSALPPVPRDSPFSSQGSLPNASAHPMSQQGAKQNGSTNASQPQRHPLSRTISQSTSNSSMAEDSPTHIPVRHPEPRRAFIDFSKSLPVGAPRPSRHDGESSSQVSSGGSFATPENYKLVKPLPAAFMSTGLISKRHKNMEESQSAFGASKNSMPDTPCKRHSLAEIPSPTAPREATFAKSHHARHSFGTPSTPFNPHASRPAPGTFGKGVSIFGSSLGNSGGTRRGSFLSVSSEDDLQSPPRQGDSQSSTEYEIPPTPTKQVIAPGSVQQTPFGGSGTRKDFISPGFGGSTGREPQASQDDQNSSPLNDRYLHLSPHTPRESMIPPDPSGLSISAHADDQTRPTTALNSSASMHPPATPTAPRDYFASFNRSTASTTPSHGPAPVEADPVLTSKFDKVELIGTGEFSQVYRVTQKQELKRTHSYFPLPLTMASPKMPLPDRVWAVKKSRHAYIGARDRLRKLQEVGTLKALGQSDHTLQLFDSWEDKSHLYIQTEFCEEGSLDLFLDQVGRKARLDDFRIWKIMLELSLGLKHIHDSGFIHLDLKPANVLITFEGVLKIADFGMATDWPAQPGIDGEGDREYIGPEILRGQFDKPGDVFALGLIMLEIAGNVMLPDNGASWQRLRTGDMSDVPSLTWSSDTSNVLRDSSGKPLSEDESIEDFYGLDSGDNSFGSPNFLRHNRVKQIKNGPFLLHRSGELAQPPAFMIDSNDPEALDNLVRWMISPQATDRPVVDQILRTTGVQWAETRRRAGATIFEGNWGPADEVLADDAEMIDV</sequence>
<feature type="compositionally biased region" description="Polar residues" evidence="6">
    <location>
        <begin position="470"/>
        <end position="481"/>
    </location>
</feature>
<evidence type="ECO:0000313" key="9">
    <source>
        <dbReference type="Proteomes" id="UP001590951"/>
    </source>
</evidence>
<keyword evidence="3" id="KW-0418">Kinase</keyword>
<accession>A0ABR4BBQ3</accession>
<dbReference type="PANTHER" id="PTHR11042">
    <property type="entry name" value="EUKARYOTIC TRANSLATION INITIATION FACTOR 2-ALPHA KINASE EIF2-ALPHA KINASE -RELATED"/>
    <property type="match status" value="1"/>
</dbReference>
<dbReference type="PANTHER" id="PTHR11042:SF196">
    <property type="entry name" value="MITOSIS INHIBITOR PROTEIN KINASE SWE1"/>
    <property type="match status" value="1"/>
</dbReference>
<feature type="compositionally biased region" description="Low complexity" evidence="6">
    <location>
        <begin position="375"/>
        <end position="386"/>
    </location>
</feature>
<dbReference type="Gene3D" id="1.10.510.10">
    <property type="entry name" value="Transferase(Phosphotransferase) domain 1"/>
    <property type="match status" value="1"/>
</dbReference>
<dbReference type="InterPro" id="IPR000719">
    <property type="entry name" value="Prot_kinase_dom"/>
</dbReference>
<feature type="compositionally biased region" description="Polar residues" evidence="6">
    <location>
        <begin position="623"/>
        <end position="634"/>
    </location>
</feature>
<dbReference type="Pfam" id="PF00069">
    <property type="entry name" value="Pkinase"/>
    <property type="match status" value="1"/>
</dbReference>
<keyword evidence="9" id="KW-1185">Reference proteome</keyword>
<dbReference type="InterPro" id="IPR050339">
    <property type="entry name" value="CC_SR_Kinase"/>
</dbReference>
<feature type="compositionally biased region" description="Polar residues" evidence="6">
    <location>
        <begin position="567"/>
        <end position="578"/>
    </location>
</feature>
<dbReference type="SUPFAM" id="SSF56112">
    <property type="entry name" value="Protein kinase-like (PK-like)"/>
    <property type="match status" value="1"/>
</dbReference>
<comment type="similarity">
    <text evidence="5">Belongs to the protein kinase superfamily. Ser/Thr protein kinase family. GCN2 subfamily.</text>
</comment>
<dbReference type="InterPro" id="IPR011009">
    <property type="entry name" value="Kinase-like_dom_sf"/>
</dbReference>
<gene>
    <name evidence="8" type="ORF">ABVK25_004620</name>
</gene>
<evidence type="ECO:0000256" key="6">
    <source>
        <dbReference type="SAM" id="MobiDB-lite"/>
    </source>
</evidence>
<dbReference type="Proteomes" id="UP001590951">
    <property type="component" value="Unassembled WGS sequence"/>
</dbReference>
<evidence type="ECO:0000256" key="5">
    <source>
        <dbReference type="ARBA" id="ARBA00037982"/>
    </source>
</evidence>
<keyword evidence="4" id="KW-0067">ATP-binding</keyword>
<dbReference type="EMBL" id="JBHFEH010000012">
    <property type="protein sequence ID" value="KAL2055282.1"/>
    <property type="molecule type" value="Genomic_DNA"/>
</dbReference>
<feature type="compositionally biased region" description="Polar residues" evidence="6">
    <location>
        <begin position="79"/>
        <end position="88"/>
    </location>
</feature>
<protein>
    <recommendedName>
        <fullName evidence="7">Protein kinase domain-containing protein</fullName>
    </recommendedName>
</protein>
<dbReference type="Gene3D" id="3.30.200.20">
    <property type="entry name" value="Phosphorylase Kinase, domain 1"/>
    <property type="match status" value="1"/>
</dbReference>
<feature type="compositionally biased region" description="Polar residues" evidence="6">
    <location>
        <begin position="338"/>
        <end position="370"/>
    </location>
</feature>
<comment type="caution">
    <text evidence="8">The sequence shown here is derived from an EMBL/GenBank/DDBJ whole genome shotgun (WGS) entry which is preliminary data.</text>
</comment>
<feature type="compositionally biased region" description="Polar residues" evidence="6">
    <location>
        <begin position="279"/>
        <end position="290"/>
    </location>
</feature>
<dbReference type="SMART" id="SM00220">
    <property type="entry name" value="S_TKc"/>
    <property type="match status" value="1"/>
</dbReference>
<dbReference type="InterPro" id="IPR008271">
    <property type="entry name" value="Ser/Thr_kinase_AS"/>
</dbReference>
<evidence type="ECO:0000256" key="3">
    <source>
        <dbReference type="ARBA" id="ARBA00022777"/>
    </source>
</evidence>
<evidence type="ECO:0000256" key="1">
    <source>
        <dbReference type="ARBA" id="ARBA00022679"/>
    </source>
</evidence>
<keyword evidence="1" id="KW-0808">Transferase</keyword>
<name>A0ABR4BBQ3_9LECA</name>
<evidence type="ECO:0000259" key="7">
    <source>
        <dbReference type="PROSITE" id="PS50011"/>
    </source>
</evidence>
<feature type="region of interest" description="Disordered" evidence="6">
    <location>
        <begin position="962"/>
        <end position="984"/>
    </location>
</feature>
<proteinExistence type="inferred from homology"/>
<evidence type="ECO:0000256" key="2">
    <source>
        <dbReference type="ARBA" id="ARBA00022741"/>
    </source>
</evidence>
<reference evidence="8 9" key="1">
    <citation type="submission" date="2024-09" db="EMBL/GenBank/DDBJ databases">
        <title>Rethinking Asexuality: The Enigmatic Case of Functional Sexual Genes in Lepraria (Stereocaulaceae).</title>
        <authorList>
            <person name="Doellman M."/>
            <person name="Sun Y."/>
            <person name="Barcenas-Pena A."/>
            <person name="Lumbsch H.T."/>
            <person name="Grewe F."/>
        </authorList>
    </citation>
    <scope>NUCLEOTIDE SEQUENCE [LARGE SCALE GENOMIC DNA]</scope>
    <source>
        <strain evidence="8 9">Grewe 0041</strain>
    </source>
</reference>